<keyword evidence="1" id="KW-1133">Transmembrane helix</keyword>
<dbReference type="AlphaFoldDB" id="A0A1E5QLD9"/>
<feature type="transmembrane region" description="Helical" evidence="1">
    <location>
        <begin position="19"/>
        <end position="42"/>
    </location>
</feature>
<dbReference type="RefSeq" id="WP_069966843.1">
    <property type="nucleotide sequence ID" value="NZ_CM124774.1"/>
</dbReference>
<keyword evidence="1" id="KW-0812">Transmembrane</keyword>
<reference evidence="2" key="1">
    <citation type="submission" date="2016-09" db="EMBL/GenBank/DDBJ databases">
        <title>Draft genome of thermotolerant cyanobacterium Desertifilum sp. strain IPPAS B-1220.</title>
        <authorList>
            <person name="Sinetova M.A."/>
            <person name="Bolakhan K."/>
            <person name="Zayadan B.K."/>
            <person name="Mironov K.S."/>
            <person name="Ustinova V."/>
            <person name="Kupriyanova E.V."/>
            <person name="Sidorov R.A."/>
            <person name="Skrypnik A.N."/>
            <person name="Gogoleva N.E."/>
            <person name="Gogolev Y.V."/>
            <person name="Los D.A."/>
        </authorList>
    </citation>
    <scope>NUCLEOTIDE SEQUENCE [LARGE SCALE GENOMIC DNA]</scope>
    <source>
        <strain evidence="2">IPPAS B-1220</strain>
    </source>
</reference>
<protein>
    <submittedName>
        <fullName evidence="2">Uncharacterized protein</fullName>
    </submittedName>
</protein>
<evidence type="ECO:0000313" key="2">
    <source>
        <dbReference type="EMBL" id="OEJ75499.1"/>
    </source>
</evidence>
<sequence>MESGSEPASPFGKTHNHRLADIIGTAIALLTLTLPLFAIAYYSSSSVEVFPPATYPLPRARE</sequence>
<keyword evidence="1" id="KW-0472">Membrane</keyword>
<organism evidence="2">
    <name type="scientific">Desertifilum tharense IPPAS B-1220</name>
    <dbReference type="NCBI Taxonomy" id="1781255"/>
    <lineage>
        <taxon>Bacteria</taxon>
        <taxon>Bacillati</taxon>
        <taxon>Cyanobacteriota</taxon>
        <taxon>Cyanophyceae</taxon>
        <taxon>Desertifilales</taxon>
        <taxon>Desertifilaceae</taxon>
        <taxon>Desertifilum</taxon>
    </lineage>
</organism>
<dbReference type="EMBL" id="MJGC01000049">
    <property type="protein sequence ID" value="OEJ75499.1"/>
    <property type="molecule type" value="Genomic_DNA"/>
</dbReference>
<proteinExistence type="predicted"/>
<evidence type="ECO:0000256" key="1">
    <source>
        <dbReference type="SAM" id="Phobius"/>
    </source>
</evidence>
<comment type="caution">
    <text evidence="2">The sequence shown here is derived from an EMBL/GenBank/DDBJ whole genome shotgun (WGS) entry which is preliminary data.</text>
</comment>
<accession>A0A1E5QLD9</accession>
<gene>
    <name evidence="2" type="ORF">BH720_08945</name>
</gene>
<name>A0A1E5QLD9_9CYAN</name>